<dbReference type="PROSITE" id="PS50893">
    <property type="entry name" value="ABC_TRANSPORTER_2"/>
    <property type="match status" value="1"/>
</dbReference>
<dbReference type="AlphaFoldDB" id="A0A0V8GEL2"/>
<dbReference type="NCBIfam" id="TIGR02868">
    <property type="entry name" value="CydC"/>
    <property type="match status" value="1"/>
</dbReference>
<dbReference type="CDD" id="cd03228">
    <property type="entry name" value="ABCC_MRP_Like"/>
    <property type="match status" value="1"/>
</dbReference>
<dbReference type="GO" id="GO:0005524">
    <property type="term" value="F:ATP binding"/>
    <property type="evidence" value="ECO:0007669"/>
    <property type="project" value="UniProtKB-KW"/>
</dbReference>
<dbReference type="PANTHER" id="PTHR24221">
    <property type="entry name" value="ATP-BINDING CASSETTE SUB-FAMILY B"/>
    <property type="match status" value="1"/>
</dbReference>
<protein>
    <submittedName>
        <fullName evidence="10">ABC transporter ATP-binding protein</fullName>
    </submittedName>
</protein>
<dbReference type="GO" id="GO:0034040">
    <property type="term" value="F:ATPase-coupled lipid transmembrane transporter activity"/>
    <property type="evidence" value="ECO:0007669"/>
    <property type="project" value="TreeGrafter"/>
</dbReference>
<evidence type="ECO:0000259" key="8">
    <source>
        <dbReference type="PROSITE" id="PS50893"/>
    </source>
</evidence>
<evidence type="ECO:0000256" key="4">
    <source>
        <dbReference type="ARBA" id="ARBA00022840"/>
    </source>
</evidence>
<dbReference type="GO" id="GO:0016887">
    <property type="term" value="F:ATP hydrolysis activity"/>
    <property type="evidence" value="ECO:0007669"/>
    <property type="project" value="InterPro"/>
</dbReference>
<evidence type="ECO:0000259" key="9">
    <source>
        <dbReference type="PROSITE" id="PS50929"/>
    </source>
</evidence>
<dbReference type="CDD" id="cd18585">
    <property type="entry name" value="ABC_6TM_CydC"/>
    <property type="match status" value="1"/>
</dbReference>
<feature type="transmembrane region" description="Helical" evidence="7">
    <location>
        <begin position="158"/>
        <end position="179"/>
    </location>
</feature>
<feature type="domain" description="ABC transporter" evidence="8">
    <location>
        <begin position="333"/>
        <end position="560"/>
    </location>
</feature>
<dbReference type="InterPro" id="IPR036640">
    <property type="entry name" value="ABC1_TM_sf"/>
</dbReference>
<dbReference type="InterPro" id="IPR027417">
    <property type="entry name" value="P-loop_NTPase"/>
</dbReference>
<reference evidence="10 11" key="1">
    <citation type="journal article" date="2015" name="Int. J. Syst. Evol. Microbiol.">
        <title>Exiguobacterium enclense sp. nov., isolated from sediment.</title>
        <authorList>
            <person name="Dastager S.G."/>
            <person name="Mawlankar R."/>
            <person name="Sonalkar V.V."/>
            <person name="Thorat M.N."/>
            <person name="Mual P."/>
            <person name="Verma A."/>
            <person name="Krishnamurthi S."/>
            <person name="Tang S.K."/>
            <person name="Li W.J."/>
        </authorList>
    </citation>
    <scope>NUCLEOTIDE SEQUENCE [LARGE SCALE GENOMIC DNA]</scope>
    <source>
        <strain evidence="10 11">NIO-1109</strain>
    </source>
</reference>
<dbReference type="Proteomes" id="UP000053797">
    <property type="component" value="Unassembled WGS sequence"/>
</dbReference>
<dbReference type="InterPro" id="IPR017871">
    <property type="entry name" value="ABC_transporter-like_CS"/>
</dbReference>
<dbReference type="PANTHER" id="PTHR24221:SF653">
    <property type="entry name" value="TRANSPORT ATP-BINDING PROTEIN CYDC"/>
    <property type="match status" value="1"/>
</dbReference>
<name>A0A0V8GEL2_9BACL</name>
<feature type="domain" description="ABC transmembrane type-1" evidence="9">
    <location>
        <begin position="19"/>
        <end position="288"/>
    </location>
</feature>
<dbReference type="InterPro" id="IPR003439">
    <property type="entry name" value="ABC_transporter-like_ATP-bd"/>
</dbReference>
<dbReference type="GO" id="GO:0005886">
    <property type="term" value="C:plasma membrane"/>
    <property type="evidence" value="ECO:0007669"/>
    <property type="project" value="UniProtKB-SubCell"/>
</dbReference>
<dbReference type="RefSeq" id="WP_058265438.1">
    <property type="nucleotide sequence ID" value="NZ_FMYN01000003.1"/>
</dbReference>
<keyword evidence="5 7" id="KW-1133">Transmembrane helix</keyword>
<evidence type="ECO:0000256" key="5">
    <source>
        <dbReference type="ARBA" id="ARBA00022989"/>
    </source>
</evidence>
<keyword evidence="6 7" id="KW-0472">Membrane</keyword>
<dbReference type="Pfam" id="PF00005">
    <property type="entry name" value="ABC_tran"/>
    <property type="match status" value="1"/>
</dbReference>
<comment type="subcellular location">
    <subcellularLocation>
        <location evidence="1">Cell membrane</location>
        <topology evidence="1">Multi-pass membrane protein</topology>
    </subcellularLocation>
</comment>
<evidence type="ECO:0000256" key="6">
    <source>
        <dbReference type="ARBA" id="ARBA00023136"/>
    </source>
</evidence>
<gene>
    <name evidence="10" type="ORF">AS033_10225</name>
</gene>
<feature type="transmembrane region" description="Helical" evidence="7">
    <location>
        <begin position="244"/>
        <end position="267"/>
    </location>
</feature>
<dbReference type="GO" id="GO:0034775">
    <property type="term" value="P:glutathione transmembrane transport"/>
    <property type="evidence" value="ECO:0007669"/>
    <property type="project" value="InterPro"/>
</dbReference>
<organism evidence="10 11">
    <name type="scientific">Exiguobacterium indicum</name>
    <dbReference type="NCBI Taxonomy" id="296995"/>
    <lineage>
        <taxon>Bacteria</taxon>
        <taxon>Bacillati</taxon>
        <taxon>Bacillota</taxon>
        <taxon>Bacilli</taxon>
        <taxon>Bacillales</taxon>
        <taxon>Bacillales Family XII. Incertae Sedis</taxon>
        <taxon>Exiguobacterium</taxon>
    </lineage>
</organism>
<keyword evidence="3" id="KW-0547">Nucleotide-binding</keyword>
<dbReference type="InterPro" id="IPR003593">
    <property type="entry name" value="AAA+_ATPase"/>
</dbReference>
<dbReference type="GO" id="GO:0045454">
    <property type="term" value="P:cell redox homeostasis"/>
    <property type="evidence" value="ECO:0007669"/>
    <property type="project" value="InterPro"/>
</dbReference>
<evidence type="ECO:0000256" key="7">
    <source>
        <dbReference type="SAM" id="Phobius"/>
    </source>
</evidence>
<dbReference type="SUPFAM" id="SSF52540">
    <property type="entry name" value="P-loop containing nucleoside triphosphate hydrolases"/>
    <property type="match status" value="1"/>
</dbReference>
<keyword evidence="2 7" id="KW-0812">Transmembrane</keyword>
<dbReference type="InterPro" id="IPR039421">
    <property type="entry name" value="Type_1_exporter"/>
</dbReference>
<dbReference type="GO" id="GO:0140359">
    <property type="term" value="F:ABC-type transporter activity"/>
    <property type="evidence" value="ECO:0007669"/>
    <property type="project" value="InterPro"/>
</dbReference>
<dbReference type="PROSITE" id="PS00211">
    <property type="entry name" value="ABC_TRANSPORTER_1"/>
    <property type="match status" value="1"/>
</dbReference>
<dbReference type="OrthoDB" id="9802264at2"/>
<feature type="transmembrane region" description="Helical" evidence="7">
    <location>
        <begin position="20"/>
        <end position="43"/>
    </location>
</feature>
<dbReference type="Gene3D" id="1.20.1560.10">
    <property type="entry name" value="ABC transporter type 1, transmembrane domain"/>
    <property type="match status" value="1"/>
</dbReference>
<evidence type="ECO:0000313" key="11">
    <source>
        <dbReference type="Proteomes" id="UP000053797"/>
    </source>
</evidence>
<dbReference type="InterPro" id="IPR011527">
    <property type="entry name" value="ABC1_TM_dom"/>
</dbReference>
<proteinExistence type="predicted"/>
<feature type="transmembrane region" description="Helical" evidence="7">
    <location>
        <begin position="133"/>
        <end position="152"/>
    </location>
</feature>
<dbReference type="EMBL" id="LNQL01000003">
    <property type="protein sequence ID" value="KSU48699.1"/>
    <property type="molecule type" value="Genomic_DNA"/>
</dbReference>
<dbReference type="PROSITE" id="PS50929">
    <property type="entry name" value="ABC_TM1F"/>
    <property type="match status" value="1"/>
</dbReference>
<dbReference type="SUPFAM" id="SSF90123">
    <property type="entry name" value="ABC transporter transmembrane region"/>
    <property type="match status" value="1"/>
</dbReference>
<dbReference type="Gene3D" id="3.40.50.300">
    <property type="entry name" value="P-loop containing nucleotide triphosphate hydrolases"/>
    <property type="match status" value="1"/>
</dbReference>
<dbReference type="Pfam" id="PF00664">
    <property type="entry name" value="ABC_membrane"/>
    <property type="match status" value="1"/>
</dbReference>
<comment type="caution">
    <text evidence="10">The sequence shown here is derived from an EMBL/GenBank/DDBJ whole genome shotgun (WGS) entry which is preliminary data.</text>
</comment>
<evidence type="ECO:0000313" key="10">
    <source>
        <dbReference type="EMBL" id="KSU48699.1"/>
    </source>
</evidence>
<dbReference type="InterPro" id="IPR014223">
    <property type="entry name" value="ABC_CydC/D"/>
</dbReference>
<evidence type="ECO:0000256" key="2">
    <source>
        <dbReference type="ARBA" id="ARBA00022692"/>
    </source>
</evidence>
<dbReference type="SMART" id="SM00382">
    <property type="entry name" value="AAA"/>
    <property type="match status" value="1"/>
</dbReference>
<sequence length="569" mass="63342">MKELLGVFRLMVHQKRDIAWSIFFGVLAGVTAVGLFAASGYLISKAALLPPIQTLAVLIALQKISSLTRAVSRYAERYYSHRATFTILSDIRTSFYRRLEPLAPGIFGKYRSGDLLARIVGDVESLQNTFLRVLYPPIVLLLVFFCTIFFVSFFSWTIAGILLLGLILTGFLIPGWFAYREQRFARSVRVRRGDLSTEVTELFQGYRDLKIYQQLDQKEQDLNAVAKRYVEEEKRNGLHAVSNLALNTMVTLIISWLVLGVGAYLVASGQLEGVFLALLVMTSLTVFENAAPMAILPGFFEDSRHAAKRLDEVVTEQEEPTYDTFVLDQAPSFETNALTFTFPDAPRPVLRDVTVSIPAGKKTAIVGASGSGKSTLLQLMLRMYPADGLTIAGQESQTVDPEGLWQHANVVLQQNHYFYGTLRDNLLLANEAATDEAMRQALDDVGLTTFELNDRVFEKGENLSGGEKQRLAIARVLLREASLYLLDEPTSSVDALTEQMILNRLFTRAEDATLVLVSHRLAGLEAMDQIIVMDQGHVIEVGTYAELIARKGAFYELKQVEQSVFAPIG</sequence>
<evidence type="ECO:0000256" key="1">
    <source>
        <dbReference type="ARBA" id="ARBA00004651"/>
    </source>
</evidence>
<accession>A0A0V8GEL2</accession>
<evidence type="ECO:0000256" key="3">
    <source>
        <dbReference type="ARBA" id="ARBA00022741"/>
    </source>
</evidence>
<keyword evidence="4 10" id="KW-0067">ATP-binding</keyword>